<keyword evidence="3" id="KW-0175">Coiled coil</keyword>
<comment type="similarity">
    <text evidence="1">Belongs to the prefoldin subunit beta family.</text>
</comment>
<name>A0A9W7Y6G1_9FUNG</name>
<dbReference type="PANTHER" id="PTHR21431:SF0">
    <property type="entry name" value="PREFOLDIN SUBUNIT 6"/>
    <property type="match status" value="1"/>
</dbReference>
<dbReference type="GO" id="GO:0051087">
    <property type="term" value="F:protein-folding chaperone binding"/>
    <property type="evidence" value="ECO:0007669"/>
    <property type="project" value="TreeGrafter"/>
</dbReference>
<dbReference type="PANTHER" id="PTHR21431">
    <property type="entry name" value="PREFOLDIN SUBUNIT 6"/>
    <property type="match status" value="1"/>
</dbReference>
<evidence type="ECO:0000256" key="2">
    <source>
        <dbReference type="ARBA" id="ARBA00023186"/>
    </source>
</evidence>
<accession>A0A9W7Y6G1</accession>
<dbReference type="GO" id="GO:0051082">
    <property type="term" value="F:unfolded protein binding"/>
    <property type="evidence" value="ECO:0007669"/>
    <property type="project" value="InterPro"/>
</dbReference>
<dbReference type="GO" id="GO:0051131">
    <property type="term" value="P:chaperone-mediated protein complex assembly"/>
    <property type="evidence" value="ECO:0007669"/>
    <property type="project" value="TreeGrafter"/>
</dbReference>
<evidence type="ECO:0000313" key="4">
    <source>
        <dbReference type="EMBL" id="KAJ1725058.1"/>
    </source>
</evidence>
<dbReference type="EMBL" id="JANBOJ010000013">
    <property type="protein sequence ID" value="KAJ1725058.1"/>
    <property type="molecule type" value="Genomic_DNA"/>
</dbReference>
<dbReference type="GO" id="GO:0006457">
    <property type="term" value="P:protein folding"/>
    <property type="evidence" value="ECO:0007669"/>
    <property type="project" value="InterPro"/>
</dbReference>
<dbReference type="SUPFAM" id="SSF46579">
    <property type="entry name" value="Prefoldin"/>
    <property type="match status" value="1"/>
</dbReference>
<gene>
    <name evidence="4" type="primary">YKE2</name>
    <name evidence="4" type="ORF">LPJ53_000707</name>
</gene>
<feature type="coiled-coil region" evidence="3">
    <location>
        <begin position="80"/>
        <end position="114"/>
    </location>
</feature>
<organism evidence="4 5">
    <name type="scientific">Coemansia erecta</name>
    <dbReference type="NCBI Taxonomy" id="147472"/>
    <lineage>
        <taxon>Eukaryota</taxon>
        <taxon>Fungi</taxon>
        <taxon>Fungi incertae sedis</taxon>
        <taxon>Zoopagomycota</taxon>
        <taxon>Kickxellomycotina</taxon>
        <taxon>Kickxellomycetes</taxon>
        <taxon>Kickxellales</taxon>
        <taxon>Kickxellaceae</taxon>
        <taxon>Coemansia</taxon>
    </lineage>
</organism>
<dbReference type="CDD" id="cd23161">
    <property type="entry name" value="Prefoldin_6"/>
    <property type="match status" value="1"/>
</dbReference>
<sequence>MSAQQRKTLETQTMALQALQSELATLVASRQKLDSQLQENELVDQEFKTMDDNARVYKMIGPVLVPQEKTEAEANVEKRLEYIRSETARVEKRIEQLSKEQEQKSVEIFKLQMEIQGINKAQA</sequence>
<dbReference type="InterPro" id="IPR009053">
    <property type="entry name" value="Prefoldin"/>
</dbReference>
<comment type="caution">
    <text evidence="4">The sequence shown here is derived from an EMBL/GenBank/DDBJ whole genome shotgun (WGS) entry which is preliminary data.</text>
</comment>
<dbReference type="GO" id="GO:0016272">
    <property type="term" value="C:prefoldin complex"/>
    <property type="evidence" value="ECO:0007669"/>
    <property type="project" value="InterPro"/>
</dbReference>
<dbReference type="FunFam" id="1.10.287.370:FF:000003">
    <property type="entry name" value="Prefoldin subunit 6"/>
    <property type="match status" value="1"/>
</dbReference>
<dbReference type="InterPro" id="IPR002777">
    <property type="entry name" value="PFD_beta-like"/>
</dbReference>
<protein>
    <submittedName>
        <fullName evidence="4">Prefoldin subunit 6</fullName>
    </submittedName>
</protein>
<keyword evidence="5" id="KW-1185">Reference proteome</keyword>
<reference evidence="4" key="1">
    <citation type="submission" date="2022-07" db="EMBL/GenBank/DDBJ databases">
        <title>Phylogenomic reconstructions and comparative analyses of Kickxellomycotina fungi.</title>
        <authorList>
            <person name="Reynolds N.K."/>
            <person name="Stajich J.E."/>
            <person name="Barry K."/>
            <person name="Grigoriev I.V."/>
            <person name="Crous P."/>
            <person name="Smith M.E."/>
        </authorList>
    </citation>
    <scope>NUCLEOTIDE SEQUENCE</scope>
    <source>
        <strain evidence="4">NBRC 32514</strain>
    </source>
</reference>
<dbReference type="GO" id="GO:0005737">
    <property type="term" value="C:cytoplasm"/>
    <property type="evidence" value="ECO:0007669"/>
    <property type="project" value="TreeGrafter"/>
</dbReference>
<proteinExistence type="inferred from homology"/>
<dbReference type="Pfam" id="PF01920">
    <property type="entry name" value="Prefoldin_2"/>
    <property type="match status" value="1"/>
</dbReference>
<dbReference type="Proteomes" id="UP001149813">
    <property type="component" value="Unassembled WGS sequence"/>
</dbReference>
<dbReference type="AlphaFoldDB" id="A0A9W7Y6G1"/>
<evidence type="ECO:0000313" key="5">
    <source>
        <dbReference type="Proteomes" id="UP001149813"/>
    </source>
</evidence>
<evidence type="ECO:0000256" key="1">
    <source>
        <dbReference type="ARBA" id="ARBA00008045"/>
    </source>
</evidence>
<keyword evidence="2" id="KW-0143">Chaperone</keyword>
<dbReference type="OrthoDB" id="248120at2759"/>
<dbReference type="Gene3D" id="1.10.287.370">
    <property type="match status" value="1"/>
</dbReference>
<evidence type="ECO:0000256" key="3">
    <source>
        <dbReference type="SAM" id="Coils"/>
    </source>
</evidence>